<protein>
    <submittedName>
        <fullName evidence="6">Creatinine amidohydrolase</fullName>
        <ecNumber evidence="6">3.5.2.10</ecNumber>
    </submittedName>
</protein>
<dbReference type="InterPro" id="IPR023871">
    <property type="entry name" value="MftE"/>
</dbReference>
<keyword evidence="3 6" id="KW-0378">Hydrolase</keyword>
<sequence length="234" mass="25134">MVERVSDLAWPEVGARAERGVILAVPVGSTEQHGPHLPLSTDTDIAVELCRRLAERRPDVLVAPAIPYGSSGEHAGFPGTLSIGQAALELLIVELCRSATATFDRIVLVNGHGGNAAPLERAVRLLRGESRDVRLWGPRYQGDLHAGHCETGMQLALDPARVRVARAEAGDQRPLTEIFPLLAAGGVRAVSPNGVLGDPTHATAADGSRLLDELATQVEKDSRSWWPVEQIRHR</sequence>
<evidence type="ECO:0000256" key="4">
    <source>
        <dbReference type="ARBA" id="ARBA00022833"/>
    </source>
</evidence>
<evidence type="ECO:0000313" key="6">
    <source>
        <dbReference type="EMBL" id="MBP2190925.1"/>
    </source>
</evidence>
<dbReference type="InterPro" id="IPR024087">
    <property type="entry name" value="Creatininase-like_sf"/>
</dbReference>
<name>A0ABS4QIE1_9NOCA</name>
<accession>A0ABS4QIE1</accession>
<dbReference type="GO" id="GO:0047789">
    <property type="term" value="F:creatininase activity"/>
    <property type="evidence" value="ECO:0007669"/>
    <property type="project" value="UniProtKB-EC"/>
</dbReference>
<keyword evidence="4" id="KW-0862">Zinc</keyword>
<dbReference type="RefSeq" id="WP_209891775.1">
    <property type="nucleotide sequence ID" value="NZ_JAGGMR010000001.1"/>
</dbReference>
<proteinExistence type="inferred from homology"/>
<keyword evidence="2" id="KW-0479">Metal-binding</keyword>
<comment type="similarity">
    <text evidence="5">Belongs to the creatininase superfamily.</text>
</comment>
<dbReference type="SUPFAM" id="SSF102215">
    <property type="entry name" value="Creatininase"/>
    <property type="match status" value="1"/>
</dbReference>
<evidence type="ECO:0000256" key="2">
    <source>
        <dbReference type="ARBA" id="ARBA00022723"/>
    </source>
</evidence>
<evidence type="ECO:0000256" key="3">
    <source>
        <dbReference type="ARBA" id="ARBA00022801"/>
    </source>
</evidence>
<evidence type="ECO:0000256" key="5">
    <source>
        <dbReference type="ARBA" id="ARBA00024029"/>
    </source>
</evidence>
<dbReference type="NCBIfam" id="TIGR03964">
    <property type="entry name" value="mycofact_creat"/>
    <property type="match status" value="1"/>
</dbReference>
<dbReference type="Proteomes" id="UP001519325">
    <property type="component" value="Unassembled WGS sequence"/>
</dbReference>
<dbReference type="Pfam" id="PF02633">
    <property type="entry name" value="Creatininase"/>
    <property type="match status" value="1"/>
</dbReference>
<evidence type="ECO:0000256" key="1">
    <source>
        <dbReference type="ARBA" id="ARBA00001947"/>
    </source>
</evidence>
<comment type="cofactor">
    <cofactor evidence="1">
        <name>Zn(2+)</name>
        <dbReference type="ChEBI" id="CHEBI:29105"/>
    </cofactor>
</comment>
<dbReference type="Gene3D" id="3.40.50.10310">
    <property type="entry name" value="Creatininase"/>
    <property type="match status" value="1"/>
</dbReference>
<dbReference type="EC" id="3.5.2.10" evidence="6"/>
<gene>
    <name evidence="6" type="ORF">BJ987_003826</name>
</gene>
<evidence type="ECO:0000313" key="7">
    <source>
        <dbReference type="Proteomes" id="UP001519325"/>
    </source>
</evidence>
<dbReference type="InterPro" id="IPR003785">
    <property type="entry name" value="Creatininase/forma_Hydrolase"/>
</dbReference>
<keyword evidence="7" id="KW-1185">Reference proteome</keyword>
<organism evidence="6 7">
    <name type="scientific">Nocardia goodfellowii</name>
    <dbReference type="NCBI Taxonomy" id="882446"/>
    <lineage>
        <taxon>Bacteria</taxon>
        <taxon>Bacillati</taxon>
        <taxon>Actinomycetota</taxon>
        <taxon>Actinomycetes</taxon>
        <taxon>Mycobacteriales</taxon>
        <taxon>Nocardiaceae</taxon>
        <taxon>Nocardia</taxon>
    </lineage>
</organism>
<comment type="caution">
    <text evidence="6">The sequence shown here is derived from an EMBL/GenBank/DDBJ whole genome shotgun (WGS) entry which is preliminary data.</text>
</comment>
<dbReference type="PANTHER" id="PTHR35005:SF1">
    <property type="entry name" value="2-AMINO-5-FORMYLAMINO-6-RIBOSYLAMINOPYRIMIDIN-4(3H)-ONE 5'-MONOPHOSPHATE DEFORMYLASE"/>
    <property type="match status" value="1"/>
</dbReference>
<dbReference type="PANTHER" id="PTHR35005">
    <property type="entry name" value="3-DEHYDRO-SCYLLO-INOSOSE HYDROLASE"/>
    <property type="match status" value="1"/>
</dbReference>
<reference evidence="6 7" key="1">
    <citation type="submission" date="2021-03" db="EMBL/GenBank/DDBJ databases">
        <title>Sequencing the genomes of 1000 actinobacteria strains.</title>
        <authorList>
            <person name="Klenk H.-P."/>
        </authorList>
    </citation>
    <scope>NUCLEOTIDE SEQUENCE [LARGE SCALE GENOMIC DNA]</scope>
    <source>
        <strain evidence="6 7">DSM 45516</strain>
    </source>
</reference>
<dbReference type="EMBL" id="JAGGMR010000001">
    <property type="protein sequence ID" value="MBP2190925.1"/>
    <property type="molecule type" value="Genomic_DNA"/>
</dbReference>